<keyword evidence="5 8" id="KW-0521">NADP</keyword>
<dbReference type="EC" id="1.-.-.-" evidence="8"/>
<protein>
    <recommendedName>
        <fullName evidence="8">Putative NAD(P)H nitroreductase</fullName>
        <ecNumber evidence="8">1.-.-.-</ecNumber>
    </recommendedName>
</protein>
<name>A0ABW0RX63_9BURK</name>
<evidence type="ECO:0000256" key="3">
    <source>
        <dbReference type="ARBA" id="ARBA00022630"/>
    </source>
</evidence>
<dbReference type="PIRSF" id="PIRSF000232">
    <property type="entry name" value="YdjA"/>
    <property type="match status" value="1"/>
</dbReference>
<accession>A0ABW0RX63</accession>
<dbReference type="InterPro" id="IPR026021">
    <property type="entry name" value="YdjA-like"/>
</dbReference>
<dbReference type="PANTHER" id="PTHR43821">
    <property type="entry name" value="NAD(P)H NITROREDUCTASE YDJA-RELATED"/>
    <property type="match status" value="1"/>
</dbReference>
<keyword evidence="7 8" id="KW-0520">NAD</keyword>
<evidence type="ECO:0000313" key="10">
    <source>
        <dbReference type="EMBL" id="MFC5549214.1"/>
    </source>
</evidence>
<keyword evidence="4 8" id="KW-0288">FMN</keyword>
<dbReference type="Pfam" id="PF00881">
    <property type="entry name" value="Nitroreductase"/>
    <property type="match status" value="1"/>
</dbReference>
<dbReference type="SUPFAM" id="SSF55469">
    <property type="entry name" value="FMN-dependent nitroreductase-like"/>
    <property type="match status" value="1"/>
</dbReference>
<dbReference type="InterPro" id="IPR029479">
    <property type="entry name" value="Nitroreductase"/>
</dbReference>
<sequence length="189" mass="20384">MRSDLLHHLAARRHVSLRRLNAPGPDDGALRRILEAAAHAPDHGRSRPWRFILVPTYRRGALGAVFADTLAAREPECSEEARTAAFGKAFHAPCLIVAVFCDDPSVSTVPREEKLISLGCAIQNVLIAAQAQQFASGLASGAGLQTTAMRELLALGPHERAICFIGIGSAERAARHCVRPALDEYFSTL</sequence>
<evidence type="ECO:0000259" key="9">
    <source>
        <dbReference type="Pfam" id="PF00881"/>
    </source>
</evidence>
<comment type="cofactor">
    <cofactor evidence="1 8">
        <name>FMN</name>
        <dbReference type="ChEBI" id="CHEBI:58210"/>
    </cofactor>
</comment>
<dbReference type="RefSeq" id="WP_379770908.1">
    <property type="nucleotide sequence ID" value="NZ_JBHSMZ010000006.1"/>
</dbReference>
<keyword evidence="11" id="KW-1185">Reference proteome</keyword>
<keyword evidence="3 8" id="KW-0285">Flavoprotein</keyword>
<organism evidence="10 11">
    <name type="scientific">Massilia aerilata</name>
    <dbReference type="NCBI Taxonomy" id="453817"/>
    <lineage>
        <taxon>Bacteria</taxon>
        <taxon>Pseudomonadati</taxon>
        <taxon>Pseudomonadota</taxon>
        <taxon>Betaproteobacteria</taxon>
        <taxon>Burkholderiales</taxon>
        <taxon>Oxalobacteraceae</taxon>
        <taxon>Telluria group</taxon>
        <taxon>Massilia</taxon>
    </lineage>
</organism>
<evidence type="ECO:0000256" key="5">
    <source>
        <dbReference type="ARBA" id="ARBA00022857"/>
    </source>
</evidence>
<evidence type="ECO:0000256" key="1">
    <source>
        <dbReference type="ARBA" id="ARBA00001917"/>
    </source>
</evidence>
<comment type="similarity">
    <text evidence="2 8">Belongs to the nitroreductase family.</text>
</comment>
<gene>
    <name evidence="10" type="ORF">ACFPO9_11880</name>
</gene>
<reference evidence="11" key="1">
    <citation type="journal article" date="2019" name="Int. J. Syst. Evol. Microbiol.">
        <title>The Global Catalogue of Microorganisms (GCM) 10K type strain sequencing project: providing services to taxonomists for standard genome sequencing and annotation.</title>
        <authorList>
            <consortium name="The Broad Institute Genomics Platform"/>
            <consortium name="The Broad Institute Genome Sequencing Center for Infectious Disease"/>
            <person name="Wu L."/>
            <person name="Ma J."/>
        </authorList>
    </citation>
    <scope>NUCLEOTIDE SEQUENCE [LARGE SCALE GENOMIC DNA]</scope>
    <source>
        <strain evidence="11">CGMCC 4.5798</strain>
    </source>
</reference>
<evidence type="ECO:0000256" key="2">
    <source>
        <dbReference type="ARBA" id="ARBA00007118"/>
    </source>
</evidence>
<evidence type="ECO:0000256" key="7">
    <source>
        <dbReference type="ARBA" id="ARBA00023027"/>
    </source>
</evidence>
<dbReference type="Proteomes" id="UP001596086">
    <property type="component" value="Unassembled WGS sequence"/>
</dbReference>
<dbReference type="Gene3D" id="3.40.109.10">
    <property type="entry name" value="NADH Oxidase"/>
    <property type="match status" value="1"/>
</dbReference>
<dbReference type="InterPro" id="IPR052530">
    <property type="entry name" value="NAD(P)H_nitroreductase"/>
</dbReference>
<feature type="domain" description="Nitroreductase" evidence="9">
    <location>
        <begin position="13"/>
        <end position="168"/>
    </location>
</feature>
<evidence type="ECO:0000256" key="4">
    <source>
        <dbReference type="ARBA" id="ARBA00022643"/>
    </source>
</evidence>
<proteinExistence type="inferred from homology"/>
<keyword evidence="6 8" id="KW-0560">Oxidoreductase</keyword>
<evidence type="ECO:0000313" key="11">
    <source>
        <dbReference type="Proteomes" id="UP001596086"/>
    </source>
</evidence>
<evidence type="ECO:0000256" key="8">
    <source>
        <dbReference type="PIRNR" id="PIRNR000232"/>
    </source>
</evidence>
<dbReference type="InterPro" id="IPR000415">
    <property type="entry name" value="Nitroreductase-like"/>
</dbReference>
<comment type="caution">
    <text evidence="10">The sequence shown here is derived from an EMBL/GenBank/DDBJ whole genome shotgun (WGS) entry which is preliminary data.</text>
</comment>
<dbReference type="PANTHER" id="PTHR43821:SF1">
    <property type="entry name" value="NAD(P)H NITROREDUCTASE YDJA-RELATED"/>
    <property type="match status" value="1"/>
</dbReference>
<evidence type="ECO:0000256" key="6">
    <source>
        <dbReference type="ARBA" id="ARBA00023002"/>
    </source>
</evidence>
<dbReference type="EMBL" id="JBHSMZ010000006">
    <property type="protein sequence ID" value="MFC5549214.1"/>
    <property type="molecule type" value="Genomic_DNA"/>
</dbReference>